<keyword evidence="4" id="KW-1185">Reference proteome</keyword>
<dbReference type="InterPro" id="IPR014038">
    <property type="entry name" value="EF1B_bsu/dsu_GNE"/>
</dbReference>
<accession>A0A8S1XMR2</accession>
<feature type="region of interest" description="Disordered" evidence="1">
    <location>
        <begin position="74"/>
        <end position="102"/>
    </location>
</feature>
<dbReference type="GO" id="GO:0005085">
    <property type="term" value="F:guanyl-nucleotide exchange factor activity"/>
    <property type="evidence" value="ECO:0007669"/>
    <property type="project" value="TreeGrafter"/>
</dbReference>
<dbReference type="PANTHER" id="PTHR11595">
    <property type="entry name" value="EF-HAND AND COILED-COIL DOMAIN-CONTAINING FAMILY MEMBER"/>
    <property type="match status" value="1"/>
</dbReference>
<dbReference type="OrthoDB" id="331763at2759"/>
<dbReference type="AlphaFoldDB" id="A0A8S1XMR2"/>
<dbReference type="EMBL" id="CAJJDP010000125">
    <property type="protein sequence ID" value="CAD8201732.1"/>
    <property type="molecule type" value="Genomic_DNA"/>
</dbReference>
<comment type="caution">
    <text evidence="3">The sequence shown here is derived from an EMBL/GenBank/DDBJ whole genome shotgun (WGS) entry which is preliminary data.</text>
</comment>
<gene>
    <name evidence="3" type="ORF">POCTA_138.1.T1250111</name>
</gene>
<evidence type="ECO:0000256" key="1">
    <source>
        <dbReference type="SAM" id="MobiDB-lite"/>
    </source>
</evidence>
<evidence type="ECO:0000313" key="4">
    <source>
        <dbReference type="Proteomes" id="UP000683925"/>
    </source>
</evidence>
<proteinExistence type="predicted"/>
<name>A0A8S1XMR2_PAROT</name>
<organism evidence="3 4">
    <name type="scientific">Paramecium octaurelia</name>
    <dbReference type="NCBI Taxonomy" id="43137"/>
    <lineage>
        <taxon>Eukaryota</taxon>
        <taxon>Sar</taxon>
        <taxon>Alveolata</taxon>
        <taxon>Ciliophora</taxon>
        <taxon>Intramacronucleata</taxon>
        <taxon>Oligohymenophorea</taxon>
        <taxon>Peniculida</taxon>
        <taxon>Parameciidae</taxon>
        <taxon>Paramecium</taxon>
    </lineage>
</organism>
<sequence length="222" mass="25350">MANFTIDKLAYVNEHLAANNYLNGNHPGADDARFFETLNGVPPKNQFPEIYFWYLHLNLFTPAARAQWISAAAPKKQEINKQTPKKKQQKQAGNDDINLFGNDNIDAERKVKAEQRKKEALVKNKIQKPVGKSIVNFELKLYETTDQAQLERIAKRIKDTINPDGLAWGQNVEYKDIAYGGKKIVMSMINEEDKIVTEDIIDQITIQEDDIATVDIVLPYRC</sequence>
<evidence type="ECO:0000313" key="3">
    <source>
        <dbReference type="EMBL" id="CAD8201732.1"/>
    </source>
</evidence>
<evidence type="ECO:0000259" key="2">
    <source>
        <dbReference type="SMART" id="SM00888"/>
    </source>
</evidence>
<feature type="domain" description="Translation elongation factor EF1B beta/delta subunit guanine nucleotide exchange" evidence="2">
    <location>
        <begin position="134"/>
        <end position="222"/>
    </location>
</feature>
<dbReference type="PANTHER" id="PTHR11595:SF21">
    <property type="entry name" value="ELONGATION FACTOR 1-BETA"/>
    <property type="match status" value="1"/>
</dbReference>
<dbReference type="Pfam" id="PF00736">
    <property type="entry name" value="EF1_GNE"/>
    <property type="match status" value="1"/>
</dbReference>
<reference evidence="3" key="1">
    <citation type="submission" date="2021-01" db="EMBL/GenBank/DDBJ databases">
        <authorList>
            <consortium name="Genoscope - CEA"/>
            <person name="William W."/>
        </authorList>
    </citation>
    <scope>NUCLEOTIDE SEQUENCE</scope>
</reference>
<protein>
    <recommendedName>
        <fullName evidence="2">Translation elongation factor EF1B beta/delta subunit guanine nucleotide exchange domain-containing protein</fullName>
    </recommendedName>
</protein>
<dbReference type="GO" id="GO:0005853">
    <property type="term" value="C:eukaryotic translation elongation factor 1 complex"/>
    <property type="evidence" value="ECO:0007669"/>
    <property type="project" value="InterPro"/>
</dbReference>
<dbReference type="InterPro" id="IPR049720">
    <property type="entry name" value="EF1B_bsu/dsu"/>
</dbReference>
<dbReference type="GO" id="GO:0003746">
    <property type="term" value="F:translation elongation factor activity"/>
    <property type="evidence" value="ECO:0007669"/>
    <property type="project" value="InterPro"/>
</dbReference>
<dbReference type="Proteomes" id="UP000683925">
    <property type="component" value="Unassembled WGS sequence"/>
</dbReference>
<dbReference type="GO" id="GO:0005829">
    <property type="term" value="C:cytosol"/>
    <property type="evidence" value="ECO:0007669"/>
    <property type="project" value="TreeGrafter"/>
</dbReference>
<dbReference type="SMART" id="SM00888">
    <property type="entry name" value="EF1_GNE"/>
    <property type="match status" value="1"/>
</dbReference>